<reference evidence="5" key="1">
    <citation type="submission" date="2012-05" db="EMBL/GenBank/DDBJ databases">
        <title>Whole Genome Assembly of Lutzomyia longipalpis.</title>
        <authorList>
            <person name="Richards S."/>
            <person name="Qu C."/>
            <person name="Dillon R."/>
            <person name="Worley K."/>
            <person name="Scherer S."/>
            <person name="Batterton M."/>
            <person name="Taylor A."/>
            <person name="Hawes A."/>
            <person name="Hernandez B."/>
            <person name="Kovar C."/>
            <person name="Mandapat C."/>
            <person name="Pham C."/>
            <person name="Qu C."/>
            <person name="Jing C."/>
            <person name="Bess C."/>
            <person name="Bandaranaike D."/>
            <person name="Ngo D."/>
            <person name="Ongeri F."/>
            <person name="Arias F."/>
            <person name="Lara F."/>
            <person name="Weissenberger G."/>
            <person name="Kamau G."/>
            <person name="Han H."/>
            <person name="Shen H."/>
            <person name="Dinh H."/>
            <person name="Khalil I."/>
            <person name="Jones J."/>
            <person name="Shafer J."/>
            <person name="Jayaseelan J."/>
            <person name="Quiroz J."/>
            <person name="Blankenburg K."/>
            <person name="Nguyen L."/>
            <person name="Jackson L."/>
            <person name="Francisco L."/>
            <person name="Tang L.-Y."/>
            <person name="Pu L.-L."/>
            <person name="Perales L."/>
            <person name="Lorensuhewa L."/>
            <person name="Munidasa M."/>
            <person name="Coyle M."/>
            <person name="Taylor M."/>
            <person name="Puazo M."/>
            <person name="Firestine M."/>
            <person name="Scheel M."/>
            <person name="Javaid M."/>
            <person name="Wang M."/>
            <person name="Li M."/>
            <person name="Tabassum N."/>
            <person name="Saada N."/>
            <person name="Osuji N."/>
            <person name="Aqrawi P."/>
            <person name="Fu Q."/>
            <person name="Thornton R."/>
            <person name="Raj R."/>
            <person name="Goodspeed R."/>
            <person name="Mata R."/>
            <person name="Najjar R."/>
            <person name="Gubbala S."/>
            <person name="Lee S."/>
            <person name="Denson S."/>
            <person name="Patil S."/>
            <person name="Macmil S."/>
            <person name="Qi S."/>
            <person name="Matskevitch T."/>
            <person name="Palculict T."/>
            <person name="Mathew T."/>
            <person name="Vee V."/>
            <person name="Velamala V."/>
            <person name="Korchina V."/>
            <person name="Cai W."/>
            <person name="Liu W."/>
            <person name="Dai W."/>
            <person name="Zou X."/>
            <person name="Zhu Y."/>
            <person name="Zhang Y."/>
            <person name="Wu Y.-Q."/>
            <person name="Xin Y."/>
            <person name="Nazarath L."/>
            <person name="Kovar C."/>
            <person name="Han Y."/>
            <person name="Muzny D."/>
            <person name="Gibbs R."/>
        </authorList>
    </citation>
    <scope>NUCLEOTIDE SEQUENCE [LARGE SCALE GENOMIC DNA]</scope>
    <source>
        <strain evidence="5">Jacobina</strain>
    </source>
</reference>
<feature type="compositionally biased region" description="Basic and acidic residues" evidence="1">
    <location>
        <begin position="975"/>
        <end position="989"/>
    </location>
</feature>
<dbReference type="VEuPathDB" id="VectorBase:LLONM1_007772"/>
<dbReference type="EMBL" id="AJWK01016394">
    <property type="status" value="NOT_ANNOTATED_CDS"/>
    <property type="molecule type" value="Genomic_DNA"/>
</dbReference>
<dbReference type="Proteomes" id="UP000092461">
    <property type="component" value="Unassembled WGS sequence"/>
</dbReference>
<feature type="domain" description="Chitin-binding type-2" evidence="2">
    <location>
        <begin position="61"/>
        <end position="116"/>
    </location>
</feature>
<dbReference type="VEuPathDB" id="VectorBase:LLOJ005144"/>
<feature type="compositionally biased region" description="Acidic residues" evidence="1">
    <location>
        <begin position="1592"/>
        <end position="1619"/>
    </location>
</feature>
<reference evidence="3" key="2">
    <citation type="journal article" date="2020" name="BMC">
        <title>Leishmania infection induces a limited differential gene expression in the sand fly midgut.</title>
        <authorList>
            <person name="Coutinho-Abreu I.V."/>
            <person name="Serafim T.D."/>
            <person name="Meneses C."/>
            <person name="Kamhawi S."/>
            <person name="Oliveira F."/>
            <person name="Valenzuela J.G."/>
        </authorList>
    </citation>
    <scope>NUCLEOTIDE SEQUENCE</scope>
    <source>
        <strain evidence="3">Jacobina</strain>
        <tissue evidence="3">Midgut</tissue>
    </source>
</reference>
<feature type="region of interest" description="Disordered" evidence="1">
    <location>
        <begin position="433"/>
        <end position="454"/>
    </location>
</feature>
<protein>
    <submittedName>
        <fullName evidence="3">Putative mucin-5ac-like protein</fullName>
    </submittedName>
</protein>
<feature type="compositionally biased region" description="Polar residues" evidence="1">
    <location>
        <begin position="434"/>
        <end position="443"/>
    </location>
</feature>
<feature type="compositionally biased region" description="Acidic residues" evidence="1">
    <location>
        <begin position="739"/>
        <end position="749"/>
    </location>
</feature>
<evidence type="ECO:0000313" key="4">
    <source>
        <dbReference type="EnsemblMetazoa" id="LLOJ005144-PA"/>
    </source>
</evidence>
<dbReference type="GO" id="GO:0008061">
    <property type="term" value="F:chitin binding"/>
    <property type="evidence" value="ECO:0007669"/>
    <property type="project" value="InterPro"/>
</dbReference>
<feature type="compositionally biased region" description="Basic residues" evidence="1">
    <location>
        <begin position="285"/>
        <end position="294"/>
    </location>
</feature>
<feature type="region of interest" description="Disordered" evidence="1">
    <location>
        <begin position="739"/>
        <end position="803"/>
    </location>
</feature>
<dbReference type="PANTHER" id="PTHR45985:SF12">
    <property type="entry name" value="CHITIN DEACETYLASE-LIKE 5, ISOFORM B"/>
    <property type="match status" value="1"/>
</dbReference>
<evidence type="ECO:0000313" key="3">
    <source>
        <dbReference type="EMBL" id="MBC1174564.1"/>
    </source>
</evidence>
<dbReference type="InterPro" id="IPR052740">
    <property type="entry name" value="CE4"/>
</dbReference>
<dbReference type="Pfam" id="PF01607">
    <property type="entry name" value="CBM_14"/>
    <property type="match status" value="1"/>
</dbReference>
<reference evidence="4" key="3">
    <citation type="submission" date="2020-05" db="UniProtKB">
        <authorList>
            <consortium name="EnsemblMetazoa"/>
        </authorList>
    </citation>
    <scope>IDENTIFICATION</scope>
    <source>
        <strain evidence="4">Jacobina</strain>
    </source>
</reference>
<feature type="compositionally biased region" description="Basic and acidic residues" evidence="1">
    <location>
        <begin position="444"/>
        <end position="453"/>
    </location>
</feature>
<dbReference type="PROSITE" id="PS50940">
    <property type="entry name" value="CHIT_BIND_II"/>
    <property type="match status" value="1"/>
</dbReference>
<dbReference type="EMBL" id="AJWK01016393">
    <property type="status" value="NOT_ANNOTATED_CDS"/>
    <property type="molecule type" value="Genomic_DNA"/>
</dbReference>
<evidence type="ECO:0000313" key="5">
    <source>
        <dbReference type="Proteomes" id="UP000092461"/>
    </source>
</evidence>
<dbReference type="InterPro" id="IPR002557">
    <property type="entry name" value="Chitin-bd_dom"/>
</dbReference>
<proteinExistence type="predicted"/>
<dbReference type="GO" id="GO:0005576">
    <property type="term" value="C:extracellular region"/>
    <property type="evidence" value="ECO:0007669"/>
    <property type="project" value="InterPro"/>
</dbReference>
<dbReference type="EMBL" id="AJWK01016391">
    <property type="status" value="NOT_ANNOTATED_CDS"/>
    <property type="molecule type" value="Genomic_DNA"/>
</dbReference>
<feature type="compositionally biased region" description="Basic and acidic residues" evidence="1">
    <location>
        <begin position="1581"/>
        <end position="1591"/>
    </location>
</feature>
<dbReference type="SMART" id="SM00494">
    <property type="entry name" value="ChtBD2"/>
    <property type="match status" value="1"/>
</dbReference>
<evidence type="ECO:0000256" key="1">
    <source>
        <dbReference type="SAM" id="MobiDB-lite"/>
    </source>
</evidence>
<feature type="compositionally biased region" description="Polar residues" evidence="1">
    <location>
        <begin position="991"/>
        <end position="1007"/>
    </location>
</feature>
<feature type="region of interest" description="Disordered" evidence="1">
    <location>
        <begin position="404"/>
        <end position="423"/>
    </location>
</feature>
<feature type="compositionally biased region" description="Polar residues" evidence="1">
    <location>
        <begin position="752"/>
        <end position="765"/>
    </location>
</feature>
<feature type="compositionally biased region" description="Polar residues" evidence="1">
    <location>
        <begin position="580"/>
        <end position="594"/>
    </location>
</feature>
<feature type="region of interest" description="Disordered" evidence="1">
    <location>
        <begin position="1079"/>
        <end position="1101"/>
    </location>
</feature>
<feature type="region of interest" description="Disordered" evidence="1">
    <location>
        <begin position="123"/>
        <end position="145"/>
    </location>
</feature>
<feature type="region of interest" description="Disordered" evidence="1">
    <location>
        <begin position="1646"/>
        <end position="1697"/>
    </location>
</feature>
<dbReference type="InterPro" id="IPR036508">
    <property type="entry name" value="Chitin-bd_dom_sf"/>
</dbReference>
<feature type="region of interest" description="Disordered" evidence="1">
    <location>
        <begin position="1311"/>
        <end position="1372"/>
    </location>
</feature>
<feature type="region of interest" description="Disordered" evidence="1">
    <location>
        <begin position="164"/>
        <end position="194"/>
    </location>
</feature>
<dbReference type="PANTHER" id="PTHR45985">
    <property type="match status" value="1"/>
</dbReference>
<feature type="compositionally biased region" description="Polar residues" evidence="1">
    <location>
        <begin position="185"/>
        <end position="194"/>
    </location>
</feature>
<feature type="region of interest" description="Disordered" evidence="1">
    <location>
        <begin position="817"/>
        <end position="836"/>
    </location>
</feature>
<feature type="region of interest" description="Disordered" evidence="1">
    <location>
        <begin position="577"/>
        <end position="631"/>
    </location>
</feature>
<name>A0A1B0CKK7_LUTLO</name>
<organism evidence="4 5">
    <name type="scientific">Lutzomyia longipalpis</name>
    <name type="common">Sand fly</name>
    <dbReference type="NCBI Taxonomy" id="7200"/>
    <lineage>
        <taxon>Eukaryota</taxon>
        <taxon>Metazoa</taxon>
        <taxon>Ecdysozoa</taxon>
        <taxon>Arthropoda</taxon>
        <taxon>Hexapoda</taxon>
        <taxon>Insecta</taxon>
        <taxon>Pterygota</taxon>
        <taxon>Neoptera</taxon>
        <taxon>Endopterygota</taxon>
        <taxon>Diptera</taxon>
        <taxon>Nematocera</taxon>
        <taxon>Psychodoidea</taxon>
        <taxon>Psychodidae</taxon>
        <taxon>Lutzomyia</taxon>
        <taxon>Lutzomyia</taxon>
    </lineage>
</organism>
<sequence>MNGGYGVLSQYSIAICIGYELALAIDMGDILLGNESARSSGPTARAFGVNPKQSTSTANADFDCPEEFGYYPHPTDCTQYYVCVFGSALLESCTGGLMYSHELQTCDWPRNVGCDAAEAAAAPSTPATRQQQQQPQVTRVPQIQQVQPQKIRFTSVPSVIAGPSAPAQIQSLPPPPELRVAPNPVITSRGQPKQVSLQEDIAQLYADAHDTLPPAEEEESDRQQRVYRGQPSTVGQVQRDRDGIFQQSSVNAIPSHGKVGSYAFGSQVNQYSEDALQDVDNGARTKTRHDRKKRDVQTDEDLETSDLIPEAAALYAPDDDGQVRQVRQLRAKTPWAFGGFQTNTHKHLSGFHPPPLVDTNINQYFTSTGQHVRTSLSNPFGVYNPKTSFSGDNIQNAFAPAAYGGFDHPPPPPREKPRKNNGDLVPVLIHPLSLSHQTESQPKPTKDTSHELEGLPDNFSFFHYPKGSVPTGGGSSNIQSSKPHQNFNYLPNTTPKSSFVAFSTVGGFYNNKPTPATTSDKYLKQHYRLQQDGRPVDATKPLNPTSEIRPGFYAYNIFNNPEETGLITTTPAPSHYNGGFYSSGNQQQKPNSSKPPGFQPIRSIYSNSGETTKSSFHITQSPPTEKPPIVHESYTQTPTTMHIGTPAGPKNPHNGLGFNSDTFVRKPSVINPNFSNLDFSQFVTDIRQSHLSSADPDTVKGPLREIGKNHSFISMSTPRPFNYLQNVKTTPKPLASDEEYYYDSSEEEVPPQKSTKVPPSSQFFRPSTVVRPYNDNNFIKSVPPPNFGKNPPKSTPPPSSEEYYYDDDYEVFRPPANKSKFMPMSETMAPRPPPTPSLRPHPTISPTQNFKPSSHRPPHEHVTELDIRLLSGGTSPIPPIIKFPDDIFQDLRPRAPNKTVVRPTTPRPRIKIKDPWKVTTTKGTMQPFTRPHTAPTTDVTTHKIYTVRPSRGRNPTSVGSGNRGTMKWKTAKSTKRPDRLGDLDERLPNRVESSSPASNSYIQPQKVNTQNTRNYYNTTQGQYDQYDPYSYVYDDEVELYRDVEFFANSPAWSLDYSQQYSGNTNQKPQHQSTYRPAIISSSTPTTASPTPTHSSTPYAPVQPHRDAYVHQQPQQYERPAQVYTPDYEDDDVLLSQLEQEGLTPYSQGTREGIRNRENPPIEFVIPTTTQSPYNWDHATARVATATTTLERVVETSPQPRRKFFSTPIPATEGFPRGYIPSGFFINRTHTPFTTPRNLFFKEVLNKTLDTGATSGRPIVSPYKSLETLLTTDSTIRAGTSSLRPVVRNNPTNAQSPPFRSHFLITAAPRNVTSTERSTSVVTTESTTTTTESTTASTTTTSTTASTSSTTTTTQMPAEETTIAEEEPHATETPEVVEDLTAAIISRSRSRTSTKAYSPRGRIKGSYVYTTANTLDIDPTTYAPKLRFIPLTQEAKAESTTAPGSSRKRVIKMRVPQKRLRNRLSSPIQERAFHESSINRDRQQEVIPLEKLFPKIKSTIEKNLTKFDLDSTVSPTDSDQKVVEITDRPVYFTHYKRLSDKPKKHYLENYEFIRADDDLANQANREKFRATVEMPELNVPTESERASFRDNVEVENEEEEEEDEPEDEEEIYEPEDVDDELLYQDRENPLLYEYPVDTESPNVVVDTTTSTTRRTTTTTTTTTPTTTTTTTTPPPTTTEVVTTTKTTTKTPQQSTTTTRTIIPPRASRVNNAIKTTIAASLPRRIPAASLKCTDNSPNAKCNEIPSRS</sequence>
<feature type="region of interest" description="Disordered" evidence="1">
    <location>
        <begin position="1572"/>
        <end position="1619"/>
    </location>
</feature>
<dbReference type="EMBL" id="GITU01005861">
    <property type="protein sequence ID" value="MBC1174564.1"/>
    <property type="molecule type" value="Transcribed_RNA"/>
</dbReference>
<dbReference type="EnsemblMetazoa" id="LLOJ005144-RA">
    <property type="protein sequence ID" value="LLOJ005144-PA"/>
    <property type="gene ID" value="LLOJ005144"/>
</dbReference>
<dbReference type="Gene3D" id="2.170.140.10">
    <property type="entry name" value="Chitin binding domain"/>
    <property type="match status" value="1"/>
</dbReference>
<evidence type="ECO:0000259" key="2">
    <source>
        <dbReference type="PROSITE" id="PS50940"/>
    </source>
</evidence>
<dbReference type="SUPFAM" id="SSF57625">
    <property type="entry name" value="Invertebrate chitin-binding proteins"/>
    <property type="match status" value="1"/>
</dbReference>
<feature type="compositionally biased region" description="Low complexity" evidence="1">
    <location>
        <begin position="1311"/>
        <end position="1360"/>
    </location>
</feature>
<feature type="compositionally biased region" description="Polar residues" evidence="1">
    <location>
        <begin position="604"/>
        <end position="623"/>
    </location>
</feature>
<feature type="region of interest" description="Disordered" evidence="1">
    <location>
        <begin position="275"/>
        <end position="302"/>
    </location>
</feature>
<keyword evidence="5" id="KW-1185">Reference proteome</keyword>
<accession>A0A1B0CKK7</accession>
<dbReference type="EMBL" id="AJWK01016392">
    <property type="status" value="NOT_ANNOTATED_CDS"/>
    <property type="molecule type" value="Genomic_DNA"/>
</dbReference>
<feature type="region of interest" description="Disordered" evidence="1">
    <location>
        <begin position="948"/>
        <end position="1012"/>
    </location>
</feature>
<feature type="region of interest" description="Disordered" evidence="1">
    <location>
        <begin position="210"/>
        <end position="237"/>
    </location>
</feature>
<feature type="compositionally biased region" description="Low complexity" evidence="1">
    <location>
        <begin position="1079"/>
        <end position="1099"/>
    </location>
</feature>